<organism evidence="1 2">
    <name type="scientific">Geodermatophilus telluris</name>
    <dbReference type="NCBI Taxonomy" id="1190417"/>
    <lineage>
        <taxon>Bacteria</taxon>
        <taxon>Bacillati</taxon>
        <taxon>Actinomycetota</taxon>
        <taxon>Actinomycetes</taxon>
        <taxon>Geodermatophilales</taxon>
        <taxon>Geodermatophilaceae</taxon>
        <taxon>Geodermatophilus</taxon>
    </lineage>
</organism>
<sequence length="221" mass="24717">MSYRLPEALQTDDDTRALAFLREYYGRDGGSAYTGSYFDGWGGQQDPDRFTAEDVVAVTFLSVVVPPMAAHRLLHTEAERFCRLLRDVGPDRDFAQETEPVHRDWPGWRLETALRELPGVGRTIASKLCARKRPRLLPIYDSVVGEVTCAQSWQWEPLRQALRADDGALQARLLRLRDAAGLDATVSALRVYDVIAWMEGRKRGVQPTDPDDQLGAAVTGS</sequence>
<dbReference type="Proteomes" id="UP000199416">
    <property type="component" value="Unassembled WGS sequence"/>
</dbReference>
<protein>
    <submittedName>
        <fullName evidence="1">Uncharacterized protein</fullName>
    </submittedName>
</protein>
<dbReference type="EMBL" id="FMZF01000003">
    <property type="protein sequence ID" value="SDC77281.1"/>
    <property type="molecule type" value="Genomic_DNA"/>
</dbReference>
<dbReference type="OrthoDB" id="5178186at2"/>
<dbReference type="InterPro" id="IPR046275">
    <property type="entry name" value="DUF6308"/>
</dbReference>
<gene>
    <name evidence="1" type="ORF">SAMN05660690_2489</name>
</gene>
<evidence type="ECO:0000313" key="2">
    <source>
        <dbReference type="Proteomes" id="UP000199416"/>
    </source>
</evidence>
<accession>A0A1G6PB93</accession>
<reference evidence="2" key="1">
    <citation type="submission" date="2016-10" db="EMBL/GenBank/DDBJ databases">
        <authorList>
            <person name="Varghese N."/>
            <person name="Submissions S."/>
        </authorList>
    </citation>
    <scope>NUCLEOTIDE SEQUENCE [LARGE SCALE GENOMIC DNA]</scope>
    <source>
        <strain evidence="2">DSM 45421</strain>
    </source>
</reference>
<dbReference type="STRING" id="1190417.SAMN05660690_2489"/>
<dbReference type="AlphaFoldDB" id="A0A1G6PB93"/>
<proteinExistence type="predicted"/>
<name>A0A1G6PB93_9ACTN</name>
<dbReference type="RefSeq" id="WP_091366144.1">
    <property type="nucleotide sequence ID" value="NZ_FMZF01000003.1"/>
</dbReference>
<keyword evidence="2" id="KW-1185">Reference proteome</keyword>
<evidence type="ECO:0000313" key="1">
    <source>
        <dbReference type="EMBL" id="SDC77281.1"/>
    </source>
</evidence>
<dbReference type="Pfam" id="PF19827">
    <property type="entry name" value="DUF6308"/>
    <property type="match status" value="1"/>
</dbReference>